<dbReference type="Gene3D" id="2.40.170.20">
    <property type="entry name" value="TonB-dependent receptor, beta-barrel domain"/>
    <property type="match status" value="1"/>
</dbReference>
<dbReference type="Pfam" id="PF14905">
    <property type="entry name" value="OMP_b-brl_3"/>
    <property type="match status" value="1"/>
</dbReference>
<feature type="signal peptide" evidence="8">
    <location>
        <begin position="1"/>
        <end position="19"/>
    </location>
</feature>
<dbReference type="Gene3D" id="2.170.130.10">
    <property type="entry name" value="TonB-dependent receptor, plug domain"/>
    <property type="match status" value="1"/>
</dbReference>
<keyword evidence="2" id="KW-0813">Transport</keyword>
<dbReference type="InterPro" id="IPR039426">
    <property type="entry name" value="TonB-dep_rcpt-like"/>
</dbReference>
<dbReference type="GO" id="GO:0044718">
    <property type="term" value="P:siderophore transmembrane transport"/>
    <property type="evidence" value="ECO:0007669"/>
    <property type="project" value="TreeGrafter"/>
</dbReference>
<dbReference type="RefSeq" id="WP_095914779.1">
    <property type="nucleotide sequence ID" value="NZ_CP022384.1"/>
</dbReference>
<comment type="subcellular location">
    <subcellularLocation>
        <location evidence="1">Cell outer membrane</location>
        <topology evidence="1">Multi-pass membrane protein</topology>
    </subcellularLocation>
</comment>
<feature type="domain" description="Outer membrane protein beta-barrel" evidence="9">
    <location>
        <begin position="378"/>
        <end position="781"/>
    </location>
</feature>
<keyword evidence="5 8" id="KW-0732">Signal</keyword>
<protein>
    <submittedName>
        <fullName evidence="10">TonB-dependent receptor</fullName>
    </submittedName>
</protein>
<feature type="chain" id="PRO_5012242027" evidence="8">
    <location>
        <begin position="20"/>
        <end position="800"/>
    </location>
</feature>
<dbReference type="KEGG" id="clk:CGC53_10890"/>
<name>A0A250FCD9_9FLAO</name>
<dbReference type="Proteomes" id="UP000217276">
    <property type="component" value="Chromosome"/>
</dbReference>
<dbReference type="EMBL" id="CP022384">
    <property type="protein sequence ID" value="ATA82812.1"/>
    <property type="molecule type" value="Genomic_DNA"/>
</dbReference>
<reference evidence="11" key="1">
    <citation type="submission" date="2017-06" db="EMBL/GenBank/DDBJ databases">
        <title>Capnocytophaga spp. assemblies.</title>
        <authorList>
            <person name="Gulvik C.A."/>
        </authorList>
    </citation>
    <scope>NUCLEOTIDE SEQUENCE [LARGE SCALE GENOMIC DNA]</scope>
    <source>
        <strain evidence="11">H6253</strain>
    </source>
</reference>
<keyword evidence="6" id="KW-0472">Membrane</keyword>
<evidence type="ECO:0000259" key="9">
    <source>
        <dbReference type="Pfam" id="PF14905"/>
    </source>
</evidence>
<evidence type="ECO:0000256" key="3">
    <source>
        <dbReference type="ARBA" id="ARBA00022452"/>
    </source>
</evidence>
<evidence type="ECO:0000256" key="1">
    <source>
        <dbReference type="ARBA" id="ARBA00004571"/>
    </source>
</evidence>
<accession>A0A250FCD9</accession>
<dbReference type="SUPFAM" id="SSF49464">
    <property type="entry name" value="Carboxypeptidase regulatory domain-like"/>
    <property type="match status" value="1"/>
</dbReference>
<dbReference type="InterPro" id="IPR036942">
    <property type="entry name" value="Beta-barrel_TonB_sf"/>
</dbReference>
<proteinExistence type="predicted"/>
<evidence type="ECO:0000313" key="10">
    <source>
        <dbReference type="EMBL" id="ATA82812.1"/>
    </source>
</evidence>
<evidence type="ECO:0000256" key="5">
    <source>
        <dbReference type="ARBA" id="ARBA00022729"/>
    </source>
</evidence>
<dbReference type="PANTHER" id="PTHR30069">
    <property type="entry name" value="TONB-DEPENDENT OUTER MEMBRANE RECEPTOR"/>
    <property type="match status" value="1"/>
</dbReference>
<evidence type="ECO:0000256" key="7">
    <source>
        <dbReference type="ARBA" id="ARBA00023237"/>
    </source>
</evidence>
<dbReference type="InterPro" id="IPR041700">
    <property type="entry name" value="OMP_b-brl_3"/>
</dbReference>
<organism evidence="10 11">
    <name type="scientific">Capnocytophaga leadbetteri</name>
    <dbReference type="NCBI Taxonomy" id="327575"/>
    <lineage>
        <taxon>Bacteria</taxon>
        <taxon>Pseudomonadati</taxon>
        <taxon>Bacteroidota</taxon>
        <taxon>Flavobacteriia</taxon>
        <taxon>Flavobacteriales</taxon>
        <taxon>Flavobacteriaceae</taxon>
        <taxon>Capnocytophaga</taxon>
    </lineage>
</organism>
<evidence type="ECO:0000256" key="2">
    <source>
        <dbReference type="ARBA" id="ARBA00022448"/>
    </source>
</evidence>
<evidence type="ECO:0000256" key="8">
    <source>
        <dbReference type="SAM" id="SignalP"/>
    </source>
</evidence>
<evidence type="ECO:0000256" key="4">
    <source>
        <dbReference type="ARBA" id="ARBA00022692"/>
    </source>
</evidence>
<gene>
    <name evidence="10" type="ORF">CGC53_10890</name>
</gene>
<dbReference type="GO" id="GO:0009279">
    <property type="term" value="C:cell outer membrane"/>
    <property type="evidence" value="ECO:0007669"/>
    <property type="project" value="UniProtKB-SubCell"/>
</dbReference>
<evidence type="ECO:0000313" key="11">
    <source>
        <dbReference type="Proteomes" id="UP000217276"/>
    </source>
</evidence>
<dbReference type="InterPro" id="IPR008969">
    <property type="entry name" value="CarboxyPept-like_regulatory"/>
</dbReference>
<keyword evidence="7" id="KW-0998">Cell outer membrane</keyword>
<keyword evidence="11" id="KW-1185">Reference proteome</keyword>
<keyword evidence="3" id="KW-1134">Transmembrane beta strand</keyword>
<keyword evidence="10" id="KW-0675">Receptor</keyword>
<sequence length="800" mass="90633">MKNIISFICLLLGGSTLCAQTQYTVKGFVHNASLEGIANVAIRVLDADTNVIVNEPVTGNNGLFSFSSAKRNLRIYIESTGDYLSYTGEPFLLNKNIELLSIPLASSLTLEEVVVTATKRKSAVYMEQGKIVFSPKNSLTHQQGTALDALKSTPNVVVDNQNHLSIGGKSNVLVLINGKPTYMQPDDLANYLKSIPITQIKKTELLLNPPAEYEAQGGAGAVNIVLDKKTIEGTFLSLNNGVSYWWNLRQNTELQLQHSVKKGILHLGYNHQLGHYAMDYGSERVQNGLRYESPTDDTEKRKTIAGHIGYDYWLDQHHSLGAQLAANTLFGKGTTSTTTRFFNASNVLEKTLSGYNDYFMQKANHYSANVYYTFSPSDNERYQLDIDYAFFDGGSGNRQPNTYRSPAGAILSHETYLSENDRKIHILATSFRSELPLWGGSLTAGAKYSQVFSDNSFQFFRQLPTYNLIDVNRSNAFDFKERIFAVYAQYHYPITERLSAEVGIRNETTFSKGQLLPEKGRASTPQEHQKHYTNFFPTLNLQYQYSDNLQLFAGYSTRINRPEYQNLNPFEYLLDELSYWKGNPFLLPEKIQKATFSASYKKTSFTMAYSYSTDFFSSINEPFQGNKIISIPKNIGKQHHLLFSLYQELNWGNGYQTTLTPNLKYIENKGAVIEGSTLHLHRWQYSLTMQNYFRLPYQLKGELTAVYNSCRLAGINEIAKSSGGIDIGLQRLFLNDRLTATFSFTDIFHTQRWDSESHLPNLDLYAYGNSESRQVKLNITYQFGKAKEVHTSEVEEVERL</sequence>
<evidence type="ECO:0000256" key="6">
    <source>
        <dbReference type="ARBA" id="ARBA00023136"/>
    </source>
</evidence>
<dbReference type="InterPro" id="IPR037066">
    <property type="entry name" value="Plug_dom_sf"/>
</dbReference>
<dbReference type="SUPFAM" id="SSF56935">
    <property type="entry name" value="Porins"/>
    <property type="match status" value="1"/>
</dbReference>
<dbReference type="PANTHER" id="PTHR30069:SF29">
    <property type="entry name" value="HEMOGLOBIN AND HEMOGLOBIN-HAPTOGLOBIN-BINDING PROTEIN 1-RELATED"/>
    <property type="match status" value="1"/>
</dbReference>
<dbReference type="GO" id="GO:0015344">
    <property type="term" value="F:siderophore uptake transmembrane transporter activity"/>
    <property type="evidence" value="ECO:0007669"/>
    <property type="project" value="TreeGrafter"/>
</dbReference>
<keyword evidence="4" id="KW-0812">Transmembrane</keyword>
<dbReference type="AlphaFoldDB" id="A0A250FCD9"/>